<reference evidence="1 2" key="1">
    <citation type="submission" date="2007-03" db="EMBL/GenBank/DDBJ databases">
        <authorList>
            <person name="Fulton L."/>
            <person name="Clifton S."/>
            <person name="Fulton B."/>
            <person name="Xu J."/>
            <person name="Minx P."/>
            <person name="Pepin K.H."/>
            <person name="Johnson M."/>
            <person name="Thiruvilangam P."/>
            <person name="Bhonagiri V."/>
            <person name="Nash W.E."/>
            <person name="Mardis E.R."/>
            <person name="Wilson R.K."/>
        </authorList>
    </citation>
    <scope>NUCLEOTIDE SEQUENCE [LARGE SCALE GENOMIC DNA]</scope>
    <source>
        <strain evidence="2">ATCC 8483 / DSM 1896 / JCM 5824 / BCRC 10623 / CCUG 4943 / NCTC 11153</strain>
    </source>
</reference>
<comment type="caution">
    <text evidence="1">The sequence shown here is derived from an EMBL/GenBank/DDBJ whole genome shotgun (WGS) entry which is preliminary data.</text>
</comment>
<evidence type="ECO:0000313" key="1">
    <source>
        <dbReference type="EMBL" id="EDO09742.1"/>
    </source>
</evidence>
<sequence>MRNTGLVIVQPFLYSISKKLRLHKRYINITSIST</sequence>
<dbReference type="Proteomes" id="UP000005475">
    <property type="component" value="Unassembled WGS sequence"/>
</dbReference>
<organism evidence="1 2">
    <name type="scientific">Bacteroides ovatus (strain ATCC 8483 / DSM 1896 / JCM 5824 / BCRC 10623 / CCUG 4943 / NCTC 11153)</name>
    <dbReference type="NCBI Taxonomy" id="411476"/>
    <lineage>
        <taxon>Bacteria</taxon>
        <taxon>Pseudomonadati</taxon>
        <taxon>Bacteroidota</taxon>
        <taxon>Bacteroidia</taxon>
        <taxon>Bacteroidales</taxon>
        <taxon>Bacteroidaceae</taxon>
        <taxon>Bacteroides</taxon>
    </lineage>
</organism>
<accession>A0AAN3D5U6</accession>
<dbReference type="EMBL" id="AAXF02000054">
    <property type="protein sequence ID" value="EDO09742.1"/>
    <property type="molecule type" value="Genomic_DNA"/>
</dbReference>
<name>A0AAN3D5U6_BACO1</name>
<protein>
    <submittedName>
        <fullName evidence="1">Uncharacterized protein</fullName>
    </submittedName>
</protein>
<gene>
    <name evidence="1" type="ORF">BACOVA_05608</name>
</gene>
<proteinExistence type="predicted"/>
<reference evidence="2" key="2">
    <citation type="submission" date="2007-04" db="EMBL/GenBank/DDBJ databases">
        <title>Draft genome sequence of Bacteroides ovatus (ATCC 8483).</title>
        <authorList>
            <person name="Sudarsanam P."/>
            <person name="Ley R."/>
            <person name="Guruge J."/>
            <person name="Turnbaugh P.J."/>
            <person name="Mahowald M."/>
            <person name="Liep D."/>
            <person name="Gordon J."/>
        </authorList>
    </citation>
    <scope>NUCLEOTIDE SEQUENCE [LARGE SCALE GENOMIC DNA]</scope>
    <source>
        <strain evidence="2">ATCC 8483 / DSM 1896 / JCM 5824 / BCRC 10623 / CCUG 4943 / NCTC 11153</strain>
    </source>
</reference>
<evidence type="ECO:0000313" key="2">
    <source>
        <dbReference type="Proteomes" id="UP000005475"/>
    </source>
</evidence>
<dbReference type="AlphaFoldDB" id="A0AAN3D5U6"/>